<reference evidence="5 6" key="2">
    <citation type="submission" date="2020-03" db="EMBL/GenBank/DDBJ databases">
        <authorList>
            <person name="Ichikawa N."/>
            <person name="Kimura A."/>
            <person name="Kitahashi Y."/>
            <person name="Uohara A."/>
        </authorList>
    </citation>
    <scope>NUCLEOTIDE SEQUENCE [LARGE SCALE GENOMIC DNA]</scope>
    <source>
        <strain evidence="5 6">NBRC 107702</strain>
    </source>
</reference>
<dbReference type="AlphaFoldDB" id="A0A6F8XPV7"/>
<name>A0A6F8XPV7_9ACTN</name>
<dbReference type="InterPro" id="IPR036388">
    <property type="entry name" value="WH-like_DNA-bd_sf"/>
</dbReference>
<keyword evidence="2" id="KW-0805">Transcription regulation</keyword>
<dbReference type="GO" id="GO:0003677">
    <property type="term" value="F:DNA binding"/>
    <property type="evidence" value="ECO:0007669"/>
    <property type="project" value="UniProtKB-KW"/>
</dbReference>
<dbReference type="Gene3D" id="1.10.10.10">
    <property type="entry name" value="Winged helix-like DNA-binding domain superfamily/Winged helix DNA-binding domain"/>
    <property type="match status" value="1"/>
</dbReference>
<evidence type="ECO:0008006" key="7">
    <source>
        <dbReference type="Google" id="ProtNLM"/>
    </source>
</evidence>
<evidence type="ECO:0000256" key="1">
    <source>
        <dbReference type="ARBA" id="ARBA00011046"/>
    </source>
</evidence>
<evidence type="ECO:0000256" key="4">
    <source>
        <dbReference type="ARBA" id="ARBA00023163"/>
    </source>
</evidence>
<keyword evidence="3" id="KW-0238">DNA-binding</keyword>
<organism evidence="5 6">
    <name type="scientific">Phytohabitans flavus</name>
    <dbReference type="NCBI Taxonomy" id="1076124"/>
    <lineage>
        <taxon>Bacteria</taxon>
        <taxon>Bacillati</taxon>
        <taxon>Actinomycetota</taxon>
        <taxon>Actinomycetes</taxon>
        <taxon>Micromonosporales</taxon>
        <taxon>Micromonosporaceae</taxon>
    </lineage>
</organism>
<evidence type="ECO:0000256" key="3">
    <source>
        <dbReference type="ARBA" id="ARBA00023125"/>
    </source>
</evidence>
<dbReference type="Pfam" id="PF03965">
    <property type="entry name" value="Penicillinase_R"/>
    <property type="match status" value="1"/>
</dbReference>
<dbReference type="RefSeq" id="WP_173035850.1">
    <property type="nucleotide sequence ID" value="NZ_AP022870.1"/>
</dbReference>
<dbReference type="GO" id="GO:0045892">
    <property type="term" value="P:negative regulation of DNA-templated transcription"/>
    <property type="evidence" value="ECO:0007669"/>
    <property type="project" value="InterPro"/>
</dbReference>
<evidence type="ECO:0000256" key="2">
    <source>
        <dbReference type="ARBA" id="ARBA00023015"/>
    </source>
</evidence>
<gene>
    <name evidence="5" type="ORF">Pflav_022600</name>
</gene>
<dbReference type="SUPFAM" id="SSF46785">
    <property type="entry name" value="Winged helix' DNA-binding domain"/>
    <property type="match status" value="1"/>
</dbReference>
<proteinExistence type="inferred from homology"/>
<keyword evidence="6" id="KW-1185">Reference proteome</keyword>
<accession>A0A6F8XPV7</accession>
<sequence>MRGHRAHGALAAEVVAALAAAEAPLSPAEVQAALGSELGEDKVQATLVRLWEIGVVARRPVEGRGHVYWPMRDAAADAASRMRTALAGRRPKRAALRQFVTSLRGVDADRLRALLVRLRS</sequence>
<dbReference type="KEGG" id="pfla:Pflav_022600"/>
<protein>
    <recommendedName>
        <fullName evidence="7">Transcriptional regulator</fullName>
    </recommendedName>
</protein>
<dbReference type="Proteomes" id="UP000502508">
    <property type="component" value="Chromosome"/>
</dbReference>
<dbReference type="InterPro" id="IPR036390">
    <property type="entry name" value="WH_DNA-bd_sf"/>
</dbReference>
<keyword evidence="4" id="KW-0804">Transcription</keyword>
<comment type="similarity">
    <text evidence="1">Belongs to the BlaI transcriptional regulatory family.</text>
</comment>
<evidence type="ECO:0000313" key="5">
    <source>
        <dbReference type="EMBL" id="BCB75850.1"/>
    </source>
</evidence>
<dbReference type="EMBL" id="AP022870">
    <property type="protein sequence ID" value="BCB75850.1"/>
    <property type="molecule type" value="Genomic_DNA"/>
</dbReference>
<evidence type="ECO:0000313" key="6">
    <source>
        <dbReference type="Proteomes" id="UP000502508"/>
    </source>
</evidence>
<reference evidence="5 6" key="1">
    <citation type="submission" date="2020-03" db="EMBL/GenBank/DDBJ databases">
        <title>Whole genome shotgun sequence of Phytohabitans flavus NBRC 107702.</title>
        <authorList>
            <person name="Komaki H."/>
            <person name="Tamura T."/>
        </authorList>
    </citation>
    <scope>NUCLEOTIDE SEQUENCE [LARGE SCALE GENOMIC DNA]</scope>
    <source>
        <strain evidence="5 6">NBRC 107702</strain>
    </source>
</reference>
<dbReference type="InterPro" id="IPR005650">
    <property type="entry name" value="BlaI_family"/>
</dbReference>